<dbReference type="OrthoDB" id="10488818at2759"/>
<dbReference type="EMBL" id="PUHW01000203">
    <property type="protein sequence ID" value="KAG0687895.1"/>
    <property type="molecule type" value="Genomic_DNA"/>
</dbReference>
<dbReference type="Proteomes" id="UP000697127">
    <property type="component" value="Unassembled WGS sequence"/>
</dbReference>
<gene>
    <name evidence="1" type="ORF">C6P40_001728</name>
</gene>
<dbReference type="AlphaFoldDB" id="A0A9P6WIU4"/>
<organism evidence="1 2">
    <name type="scientific">Pichia californica</name>
    <dbReference type="NCBI Taxonomy" id="460514"/>
    <lineage>
        <taxon>Eukaryota</taxon>
        <taxon>Fungi</taxon>
        <taxon>Dikarya</taxon>
        <taxon>Ascomycota</taxon>
        <taxon>Saccharomycotina</taxon>
        <taxon>Pichiomycetes</taxon>
        <taxon>Pichiales</taxon>
        <taxon>Pichiaceae</taxon>
        <taxon>Pichia</taxon>
    </lineage>
</organism>
<accession>A0A9P6WIU4</accession>
<proteinExistence type="predicted"/>
<comment type="caution">
    <text evidence="1">The sequence shown here is derived from an EMBL/GenBank/DDBJ whole genome shotgun (WGS) entry which is preliminary data.</text>
</comment>
<reference evidence="1" key="1">
    <citation type="submission" date="2020-11" db="EMBL/GenBank/DDBJ databases">
        <title>Kefir isolates.</title>
        <authorList>
            <person name="Marcisauskas S."/>
            <person name="Kim Y."/>
            <person name="Blasche S."/>
        </authorList>
    </citation>
    <scope>NUCLEOTIDE SEQUENCE</scope>
    <source>
        <strain evidence="1">Olga-1</strain>
    </source>
</reference>
<keyword evidence="2" id="KW-1185">Reference proteome</keyword>
<protein>
    <submittedName>
        <fullName evidence="1">Uncharacterized protein</fullName>
    </submittedName>
</protein>
<sequence>MQERELSTARHIRCFGDLRLASIHTYACIDVYDLFRRVVNMLSSLKYSYLYLVVLHSFISNDPQKKEIFNKWKLINRDNLNVPFKTTVDVLNNVLNVPKFTNWNFKILKLMLLYDNFNESTNDKENINFNENNNNNNENNSNYNIKVPVLLISSSNDSSNYIQPVEPEFEKPQFKLKKRPFNIKWNHEGQFDINKLHKRFGDQLTDNDIDIITDDFLWPMIKFSPSMRSIDKISLILTGYLYSGEMDQKTPERFYGGKYANIGSFPNEVYQDIDFKSAESKMSELKIQMALKMRDTYHINENSI</sequence>
<name>A0A9P6WIU4_9ASCO</name>
<evidence type="ECO:0000313" key="1">
    <source>
        <dbReference type="EMBL" id="KAG0687895.1"/>
    </source>
</evidence>
<evidence type="ECO:0000313" key="2">
    <source>
        <dbReference type="Proteomes" id="UP000697127"/>
    </source>
</evidence>